<evidence type="ECO:0000256" key="7">
    <source>
        <dbReference type="ARBA" id="ARBA00022741"/>
    </source>
</evidence>
<dbReference type="Gene3D" id="1.10.10.350">
    <property type="match status" value="1"/>
</dbReference>
<evidence type="ECO:0000256" key="11">
    <source>
        <dbReference type="ARBA" id="ARBA00030563"/>
    </source>
</evidence>
<dbReference type="NCBIfam" id="TIGR00467">
    <property type="entry name" value="lysS_arch"/>
    <property type="match status" value="1"/>
</dbReference>
<dbReference type="InterPro" id="IPR002904">
    <property type="entry name" value="Lys-tRNA-ligase"/>
</dbReference>
<evidence type="ECO:0000256" key="4">
    <source>
        <dbReference type="ARBA" id="ARBA00015745"/>
    </source>
</evidence>
<evidence type="ECO:0000256" key="9">
    <source>
        <dbReference type="ARBA" id="ARBA00022917"/>
    </source>
</evidence>
<dbReference type="InterPro" id="IPR014729">
    <property type="entry name" value="Rossmann-like_a/b/a_fold"/>
</dbReference>
<dbReference type="PANTHER" id="PTHR37940:SF1">
    <property type="entry name" value="LYSINE--TRNA LIGASE"/>
    <property type="match status" value="1"/>
</dbReference>
<dbReference type="HAMAP" id="MF_00177">
    <property type="entry name" value="Lys_tRNA_synth_class1"/>
    <property type="match status" value="1"/>
</dbReference>
<evidence type="ECO:0000256" key="12">
    <source>
        <dbReference type="ARBA" id="ARBA00048573"/>
    </source>
</evidence>
<keyword evidence="8" id="KW-0067">ATP-binding</keyword>
<dbReference type="EMBL" id="CCXY01000116">
    <property type="protein sequence ID" value="CEG12191.1"/>
    <property type="molecule type" value="Genomic_DNA"/>
</dbReference>
<evidence type="ECO:0000256" key="2">
    <source>
        <dbReference type="ARBA" id="ARBA00005594"/>
    </source>
</evidence>
<dbReference type="SUPFAM" id="SSF48163">
    <property type="entry name" value="An anticodon-binding domain of class I aminoacyl-tRNA synthetases"/>
    <property type="match status" value="1"/>
</dbReference>
<dbReference type="Gene3D" id="3.40.50.620">
    <property type="entry name" value="HUPs"/>
    <property type="match status" value="2"/>
</dbReference>
<dbReference type="GO" id="GO:0005524">
    <property type="term" value="F:ATP binding"/>
    <property type="evidence" value="ECO:0007669"/>
    <property type="project" value="UniProtKB-KW"/>
</dbReference>
<keyword evidence="10" id="KW-0030">Aminoacyl-tRNA synthetase</keyword>
<dbReference type="Gene3D" id="6.10.20.10">
    <property type="entry name" value="Lysine tRNA ligase, stem contact fold domain"/>
    <property type="match status" value="1"/>
</dbReference>
<reference evidence="13" key="1">
    <citation type="submission" date="2014-09" db="EMBL/GenBank/DDBJ databases">
        <authorList>
            <person name="Probst J Alexander"/>
        </authorList>
    </citation>
    <scope>NUCLEOTIDE SEQUENCE</scope>
</reference>
<proteinExistence type="inferred from homology"/>
<evidence type="ECO:0000256" key="10">
    <source>
        <dbReference type="ARBA" id="ARBA00023146"/>
    </source>
</evidence>
<organism evidence="13">
    <name type="scientific">groundwater metagenome</name>
    <dbReference type="NCBI Taxonomy" id="717931"/>
    <lineage>
        <taxon>unclassified sequences</taxon>
        <taxon>metagenomes</taxon>
        <taxon>ecological metagenomes</taxon>
    </lineage>
</organism>
<dbReference type="InterPro" id="IPR042078">
    <property type="entry name" value="Lys-tRNA-ligase_SC_fold"/>
</dbReference>
<keyword evidence="6 13" id="KW-0436">Ligase</keyword>
<sequence>MFWADQLANQAVVRVEKDFAEGKINEKCAVIRCGQTPSGGKHIGNLNDVIRAYFVYKSIKEKIENREWDGKVKFIHTSDDRDPLKDIPIKIMDLNWKWHESKDLGLEKFLGMPLCRVPDPFGSCSSWSQHFTKVWVEGIKMLGIEDMEIYYNDDLYKEGKFDLYIKAIFEKREKVSEIVKKFQETKHENYIPFDAICPNCGRLANIDDLNNNTVKFKCGGKEIKKKKTEGCGYKGEVKISEGKLQWRYEWPAQWGIFNTTFEPFGKDHFEGSWKSGQVIAREIYNIEPPIPFVYEFFLVNGEKMSASKGNVYVTQDVLKILEPEVLLYFYTKKPEKQRDLTLAEIFRLVDEFDNVEKIYYGAENGRTEHETEDAKRMYEICINKKFSAIPKRLPYVFASTLSQIYGEKAIEKVRETNKKAGQILYDDDLAKIRLEKAGNWANLYIPEGERIKIIDDKEAQKIYLGLDNKIKELLNKFAEMGVENLSGKEITLKIGELIKSSGDKELSVKFYGACYMLLFGKEKGPKLAGFIDTLDKDFIINRFKAE</sequence>
<accession>A0A098E9K0</accession>
<keyword evidence="9" id="KW-0648">Protein biosynthesis</keyword>
<comment type="subcellular location">
    <subcellularLocation>
        <location evidence="1">Cytoplasm</location>
    </subcellularLocation>
</comment>
<dbReference type="InterPro" id="IPR020751">
    <property type="entry name" value="aa-tRNA-synth_I_codon-bd_sub2"/>
</dbReference>
<evidence type="ECO:0000256" key="5">
    <source>
        <dbReference type="ARBA" id="ARBA00022490"/>
    </source>
</evidence>
<protein>
    <recommendedName>
        <fullName evidence="4">Lysine--tRNA ligase</fullName>
        <ecNumber evidence="3">6.1.1.6</ecNumber>
    </recommendedName>
    <alternativeName>
        <fullName evidence="11">Lysyl-tRNA synthetase</fullName>
    </alternativeName>
</protein>
<dbReference type="SUPFAM" id="SSF52374">
    <property type="entry name" value="Nucleotidylyl transferase"/>
    <property type="match status" value="1"/>
</dbReference>
<evidence type="ECO:0000256" key="3">
    <source>
        <dbReference type="ARBA" id="ARBA00013166"/>
    </source>
</evidence>
<dbReference type="Gene3D" id="1.10.10.770">
    <property type="match status" value="1"/>
</dbReference>
<dbReference type="GO" id="GO:0006430">
    <property type="term" value="P:lysyl-tRNA aminoacylation"/>
    <property type="evidence" value="ECO:0007669"/>
    <property type="project" value="InterPro"/>
</dbReference>
<dbReference type="GO" id="GO:0004824">
    <property type="term" value="F:lysine-tRNA ligase activity"/>
    <property type="evidence" value="ECO:0007669"/>
    <property type="project" value="UniProtKB-EC"/>
</dbReference>
<keyword evidence="5" id="KW-0963">Cytoplasm</keyword>
<evidence type="ECO:0000313" key="13">
    <source>
        <dbReference type="EMBL" id="CEG12191.1"/>
    </source>
</evidence>
<comment type="similarity">
    <text evidence="2">Belongs to the class-I aminoacyl-tRNA synthetase family.</text>
</comment>
<gene>
    <name evidence="13" type="primary">lysS</name>
    <name evidence="13" type="ORF">MSIBF_A2020013</name>
</gene>
<dbReference type="Pfam" id="PF01921">
    <property type="entry name" value="tRNA-synt_1f"/>
    <property type="match status" value="1"/>
</dbReference>
<dbReference type="AlphaFoldDB" id="A0A098E9K0"/>
<evidence type="ECO:0000256" key="6">
    <source>
        <dbReference type="ARBA" id="ARBA00022598"/>
    </source>
</evidence>
<dbReference type="PANTHER" id="PTHR37940">
    <property type="entry name" value="LYSINE--TRNA LIGASE"/>
    <property type="match status" value="1"/>
</dbReference>
<comment type="catalytic activity">
    <reaction evidence="12">
        <text>tRNA(Lys) + L-lysine + ATP = L-lysyl-tRNA(Lys) + AMP + diphosphate</text>
        <dbReference type="Rhea" id="RHEA:20792"/>
        <dbReference type="Rhea" id="RHEA-COMP:9696"/>
        <dbReference type="Rhea" id="RHEA-COMP:9697"/>
        <dbReference type="ChEBI" id="CHEBI:30616"/>
        <dbReference type="ChEBI" id="CHEBI:32551"/>
        <dbReference type="ChEBI" id="CHEBI:33019"/>
        <dbReference type="ChEBI" id="CHEBI:78442"/>
        <dbReference type="ChEBI" id="CHEBI:78529"/>
        <dbReference type="ChEBI" id="CHEBI:456215"/>
        <dbReference type="EC" id="6.1.1.6"/>
    </reaction>
</comment>
<dbReference type="EC" id="6.1.1.6" evidence="3"/>
<dbReference type="GO" id="GO:0000049">
    <property type="term" value="F:tRNA binding"/>
    <property type="evidence" value="ECO:0007669"/>
    <property type="project" value="InterPro"/>
</dbReference>
<keyword evidence="7" id="KW-0547">Nucleotide-binding</keyword>
<evidence type="ECO:0000256" key="8">
    <source>
        <dbReference type="ARBA" id="ARBA00022840"/>
    </source>
</evidence>
<name>A0A098E9K0_9ZZZZ</name>
<evidence type="ECO:0000256" key="1">
    <source>
        <dbReference type="ARBA" id="ARBA00004496"/>
    </source>
</evidence>
<dbReference type="GO" id="GO:0005737">
    <property type="term" value="C:cytoplasm"/>
    <property type="evidence" value="ECO:0007669"/>
    <property type="project" value="UniProtKB-SubCell"/>
</dbReference>
<dbReference type="InterPro" id="IPR008925">
    <property type="entry name" value="aa_tRNA-synth_I_cd-bd_sf"/>
</dbReference>